<proteinExistence type="predicted"/>
<feature type="region of interest" description="Disordered" evidence="1">
    <location>
        <begin position="59"/>
        <end position="127"/>
    </location>
</feature>
<feature type="compositionally biased region" description="Polar residues" evidence="1">
    <location>
        <begin position="59"/>
        <end position="72"/>
    </location>
</feature>
<dbReference type="GeneID" id="63798333"/>
<name>A0A364LBD5_TALAM</name>
<sequence>MADEIFDEPGREELIKEIIDVMFITPMSQQLKTEISDPLVEFKVTMLFDNVLKPWICSDTKSGQNKSTPSTPGGSGYDTPNPGSSKRKRQSTDGQFEIASSPLNPDAPSPAQVSTSAATPREATPKRIARDPKLKVLSLDRDCRCIITNIWNPVALVGCHIYPNSLGQAGYKPSFWEGLSLFWSQEKVQEWQSILDGARGPEVLCNMITLNALAHNAWDGGLFALKHISGNEDGQGNTMQLQFHWLRPLSPAKKLLTLTEFSSKPSFASDADSGVDDFYLHDNITHQPIKSGQVINLETRSRIKLPLPSKSLIDLQWFLHRIRALSAGAFPDELELDDDEDDDFDERPLPASSQTTSTRLFSSQSNNHQASSISGDYFDDKSMQPEANTSTGTESARDMMDDL</sequence>
<dbReference type="OrthoDB" id="4227371at2759"/>
<dbReference type="RefSeq" id="XP_040737621.1">
    <property type="nucleotide sequence ID" value="XM_040882000.1"/>
</dbReference>
<dbReference type="Proteomes" id="UP000249363">
    <property type="component" value="Unassembled WGS sequence"/>
</dbReference>
<comment type="caution">
    <text evidence="3">The sequence shown here is derived from an EMBL/GenBank/DDBJ whole genome shotgun (WGS) entry which is preliminary data.</text>
</comment>
<feature type="compositionally biased region" description="Acidic residues" evidence="1">
    <location>
        <begin position="334"/>
        <end position="345"/>
    </location>
</feature>
<dbReference type="AlphaFoldDB" id="A0A364LBD5"/>
<dbReference type="EMBL" id="MIKG01000022">
    <property type="protein sequence ID" value="RAO73107.1"/>
    <property type="molecule type" value="Genomic_DNA"/>
</dbReference>
<reference evidence="3 4" key="1">
    <citation type="journal article" date="2017" name="Biotechnol. Biofuels">
        <title>Differential beta-glucosidase expression as a function of carbon source availability in Talaromyces amestolkiae: a genomic and proteomic approach.</title>
        <authorList>
            <person name="de Eugenio L.I."/>
            <person name="Mendez-Liter J.A."/>
            <person name="Nieto-Dominguez M."/>
            <person name="Alonso L."/>
            <person name="Gil-Munoz J."/>
            <person name="Barriuso J."/>
            <person name="Prieto A."/>
            <person name="Martinez M.J."/>
        </authorList>
    </citation>
    <scope>NUCLEOTIDE SEQUENCE [LARGE SCALE GENOMIC DNA]</scope>
    <source>
        <strain evidence="3 4">CIB</strain>
    </source>
</reference>
<dbReference type="Pfam" id="PF13391">
    <property type="entry name" value="HNH_2"/>
    <property type="match status" value="1"/>
</dbReference>
<protein>
    <recommendedName>
        <fullName evidence="2">HNH nuclease domain-containing protein</fullName>
    </recommendedName>
</protein>
<dbReference type="InterPro" id="IPR003615">
    <property type="entry name" value="HNH_nuc"/>
</dbReference>
<feature type="compositionally biased region" description="Polar residues" evidence="1">
    <location>
        <begin position="385"/>
        <end position="394"/>
    </location>
</feature>
<organism evidence="3 4">
    <name type="scientific">Talaromyces amestolkiae</name>
    <dbReference type="NCBI Taxonomy" id="1196081"/>
    <lineage>
        <taxon>Eukaryota</taxon>
        <taxon>Fungi</taxon>
        <taxon>Dikarya</taxon>
        <taxon>Ascomycota</taxon>
        <taxon>Pezizomycotina</taxon>
        <taxon>Eurotiomycetes</taxon>
        <taxon>Eurotiomycetidae</taxon>
        <taxon>Eurotiales</taxon>
        <taxon>Trichocomaceae</taxon>
        <taxon>Talaromyces</taxon>
        <taxon>Talaromyces sect. Talaromyces</taxon>
    </lineage>
</organism>
<feature type="domain" description="HNH nuclease" evidence="2">
    <location>
        <begin position="145"/>
        <end position="225"/>
    </location>
</feature>
<evidence type="ECO:0000256" key="1">
    <source>
        <dbReference type="SAM" id="MobiDB-lite"/>
    </source>
</evidence>
<feature type="region of interest" description="Disordered" evidence="1">
    <location>
        <begin position="334"/>
        <end position="403"/>
    </location>
</feature>
<evidence type="ECO:0000259" key="2">
    <source>
        <dbReference type="Pfam" id="PF13391"/>
    </source>
</evidence>
<evidence type="ECO:0000313" key="3">
    <source>
        <dbReference type="EMBL" id="RAO73107.1"/>
    </source>
</evidence>
<accession>A0A364LBD5</accession>
<gene>
    <name evidence="3" type="ORF">BHQ10_009119</name>
</gene>
<evidence type="ECO:0000313" key="4">
    <source>
        <dbReference type="Proteomes" id="UP000249363"/>
    </source>
</evidence>
<feature type="compositionally biased region" description="Polar residues" evidence="1">
    <location>
        <begin position="351"/>
        <end position="374"/>
    </location>
</feature>
<keyword evidence="4" id="KW-1185">Reference proteome</keyword>